<gene>
    <name evidence="1" type="ORF">H0B56_06810</name>
</gene>
<dbReference type="Proteomes" id="UP000582974">
    <property type="component" value="Unassembled WGS sequence"/>
</dbReference>
<accession>A0A838A7P2</accession>
<evidence type="ECO:0000313" key="2">
    <source>
        <dbReference type="Proteomes" id="UP000582974"/>
    </source>
</evidence>
<protein>
    <submittedName>
        <fullName evidence="1">Uncharacterized protein</fullName>
    </submittedName>
</protein>
<sequence>MTAASRLPTHGWMPEIPTGSHTLPAHYISPGSPLQPIVPGHAFPRGYQAVCGAWCLPIYGHDPCSRIARHPRCPSCTAESE</sequence>
<comment type="caution">
    <text evidence="1">The sequence shown here is derived from an EMBL/GenBank/DDBJ whole genome shotgun (WGS) entry which is preliminary data.</text>
</comment>
<evidence type="ECO:0000313" key="1">
    <source>
        <dbReference type="EMBL" id="MBA0125248.1"/>
    </source>
</evidence>
<dbReference type="AlphaFoldDB" id="A0A838A7P2"/>
<name>A0A838A7P2_9PSEU</name>
<keyword evidence="2" id="KW-1185">Reference proteome</keyword>
<organism evidence="1 2">
    <name type="scientific">Haloechinothrix aidingensis</name>
    <dbReference type="NCBI Taxonomy" id="2752311"/>
    <lineage>
        <taxon>Bacteria</taxon>
        <taxon>Bacillati</taxon>
        <taxon>Actinomycetota</taxon>
        <taxon>Actinomycetes</taxon>
        <taxon>Pseudonocardiales</taxon>
        <taxon>Pseudonocardiaceae</taxon>
        <taxon>Haloechinothrix</taxon>
    </lineage>
</organism>
<proteinExistence type="predicted"/>
<dbReference type="EMBL" id="JACCKD010000002">
    <property type="protein sequence ID" value="MBA0125248.1"/>
    <property type="molecule type" value="Genomic_DNA"/>
</dbReference>
<reference evidence="1 2" key="1">
    <citation type="submission" date="2020-07" db="EMBL/GenBank/DDBJ databases">
        <title>Genome of Haloechinothrix sp.</title>
        <authorList>
            <person name="Tang S.-K."/>
            <person name="Yang L."/>
            <person name="Zhu W.-Y."/>
        </authorList>
    </citation>
    <scope>NUCLEOTIDE SEQUENCE [LARGE SCALE GENOMIC DNA]</scope>
    <source>
        <strain evidence="1 2">YIM 98757</strain>
    </source>
</reference>
<dbReference type="RefSeq" id="WP_180892066.1">
    <property type="nucleotide sequence ID" value="NZ_JACCKD010000002.1"/>
</dbReference>